<comment type="caution">
    <text evidence="1">The sequence shown here is derived from an EMBL/GenBank/DDBJ whole genome shotgun (WGS) entry which is preliminary data.</text>
</comment>
<evidence type="ECO:0000313" key="1">
    <source>
        <dbReference type="EMBL" id="GEM35795.1"/>
    </source>
</evidence>
<gene>
    <name evidence="1" type="ORF">NN4_03140</name>
</gene>
<reference evidence="1 2" key="1">
    <citation type="submission" date="2019-07" db="EMBL/GenBank/DDBJ databases">
        <title>Whole genome shotgun sequence of Nocardia ninae NBRC 108245.</title>
        <authorList>
            <person name="Hosoyama A."/>
            <person name="Uohara A."/>
            <person name="Ohji S."/>
            <person name="Ichikawa N."/>
        </authorList>
    </citation>
    <scope>NUCLEOTIDE SEQUENCE [LARGE SCALE GENOMIC DNA]</scope>
    <source>
        <strain evidence="1 2">NBRC 108245</strain>
    </source>
</reference>
<dbReference type="EMBL" id="BJXA01000001">
    <property type="protein sequence ID" value="GEM35795.1"/>
    <property type="molecule type" value="Genomic_DNA"/>
</dbReference>
<dbReference type="AlphaFoldDB" id="A0A511M5A5"/>
<name>A0A511M5A5_9NOCA</name>
<protein>
    <submittedName>
        <fullName evidence="1">Uncharacterized protein</fullName>
    </submittedName>
</protein>
<proteinExistence type="predicted"/>
<keyword evidence="2" id="KW-1185">Reference proteome</keyword>
<dbReference type="Proteomes" id="UP000321424">
    <property type="component" value="Unassembled WGS sequence"/>
</dbReference>
<sequence>MVDYGPERQPGIPLVTQLGVLIEIKTVQQIVQCEIGTLPISIRPAYSAGPLSCARNHFFRARYAATALRFPQVVLQ</sequence>
<organism evidence="1 2">
    <name type="scientific">Nocardia ninae NBRC 108245</name>
    <dbReference type="NCBI Taxonomy" id="1210091"/>
    <lineage>
        <taxon>Bacteria</taxon>
        <taxon>Bacillati</taxon>
        <taxon>Actinomycetota</taxon>
        <taxon>Actinomycetes</taxon>
        <taxon>Mycobacteriales</taxon>
        <taxon>Nocardiaceae</taxon>
        <taxon>Nocardia</taxon>
    </lineage>
</organism>
<accession>A0A511M5A5</accession>
<evidence type="ECO:0000313" key="2">
    <source>
        <dbReference type="Proteomes" id="UP000321424"/>
    </source>
</evidence>